<dbReference type="PANTHER" id="PTHR12526:SF510">
    <property type="entry name" value="D-INOSITOL 3-PHOSPHATE GLYCOSYLTRANSFERASE"/>
    <property type="match status" value="1"/>
</dbReference>
<dbReference type="GO" id="GO:0016757">
    <property type="term" value="F:glycosyltransferase activity"/>
    <property type="evidence" value="ECO:0007669"/>
    <property type="project" value="UniProtKB-KW"/>
</dbReference>
<feature type="domain" description="Glycosyltransferase subfamily 4-like N-terminal" evidence="5">
    <location>
        <begin position="2"/>
        <end position="163"/>
    </location>
</feature>
<dbReference type="PANTHER" id="PTHR12526">
    <property type="entry name" value="GLYCOSYLTRANSFERASE"/>
    <property type="match status" value="1"/>
</dbReference>
<organism evidence="6 7">
    <name type="scientific">Streptomyces lincolnensis</name>
    <dbReference type="NCBI Taxonomy" id="1915"/>
    <lineage>
        <taxon>Bacteria</taxon>
        <taxon>Bacillati</taxon>
        <taxon>Actinomycetota</taxon>
        <taxon>Actinomycetes</taxon>
        <taxon>Kitasatosporales</taxon>
        <taxon>Streptomycetaceae</taxon>
        <taxon>Streptomyces</taxon>
    </lineage>
</organism>
<dbReference type="Proteomes" id="UP000092598">
    <property type="component" value="Chromosome"/>
</dbReference>
<evidence type="ECO:0000313" key="6">
    <source>
        <dbReference type="EMBL" id="ANS70547.1"/>
    </source>
</evidence>
<keyword evidence="3 6" id="KW-0808">Transferase</keyword>
<dbReference type="STRING" id="1915.SLINC_8323"/>
<dbReference type="Pfam" id="PF13439">
    <property type="entry name" value="Glyco_transf_4"/>
    <property type="match status" value="1"/>
</dbReference>
<dbReference type="Pfam" id="PF00534">
    <property type="entry name" value="Glycos_transf_1"/>
    <property type="match status" value="1"/>
</dbReference>
<dbReference type="Gene3D" id="3.40.50.2000">
    <property type="entry name" value="Glycogen Phosphorylase B"/>
    <property type="match status" value="2"/>
</dbReference>
<sequence>MISEGLAGRGHDVMLVTDAPREDPAGRAVEGDPRGVTVRRLTAYRELLADPSKVLWEQMTFSLAPELAACAEELRPDLVFTNTLDAALAGKWIAVDRNIPWVATFHEHEPEAQPLGSARLRVVHDVLRPSLVLACAENYADRARRHGSAAVTRLIPHGVDTDRFRPDRDTGQVRRHYGYGPDDLVVVCAAQLKPRKGILELVRAFSPVHARLPRTRLLIAGAVSSSSGDYPGKLREEIDRLGLGEVVRIDSDVTYHRMPDVLALADVVAQPSTGEGLSLAMLEAMSSGRPLVTCDFPGIGELVRDRRSAFLVPSPDPAHLAGALVELLSDESLRGRTGELAREQVLTHFTLQRMAERTEEALLAALDR</sequence>
<dbReference type="KEGG" id="sls:SLINC_8323"/>
<proteinExistence type="predicted"/>
<dbReference type="InterPro" id="IPR001296">
    <property type="entry name" value="Glyco_trans_1"/>
</dbReference>
<evidence type="ECO:0000313" key="7">
    <source>
        <dbReference type="Proteomes" id="UP000092598"/>
    </source>
</evidence>
<evidence type="ECO:0000259" key="4">
    <source>
        <dbReference type="Pfam" id="PF00534"/>
    </source>
</evidence>
<dbReference type="AlphaFoldDB" id="A0A1B1MPW0"/>
<name>A0A1B1MPW0_STRLN</name>
<accession>A0A1B1MPW0</accession>
<keyword evidence="2" id="KW-0328">Glycosyltransferase</keyword>
<evidence type="ECO:0000256" key="1">
    <source>
        <dbReference type="ARBA" id="ARBA00021292"/>
    </source>
</evidence>
<dbReference type="SUPFAM" id="SSF53756">
    <property type="entry name" value="UDP-Glycosyltransferase/glycogen phosphorylase"/>
    <property type="match status" value="1"/>
</dbReference>
<evidence type="ECO:0000259" key="5">
    <source>
        <dbReference type="Pfam" id="PF13439"/>
    </source>
</evidence>
<evidence type="ECO:0000256" key="3">
    <source>
        <dbReference type="ARBA" id="ARBA00022679"/>
    </source>
</evidence>
<protein>
    <recommendedName>
        <fullName evidence="1">D-inositol 3-phosphate glycosyltransferase</fullName>
    </recommendedName>
</protein>
<dbReference type="InterPro" id="IPR028098">
    <property type="entry name" value="Glyco_trans_4-like_N"/>
</dbReference>
<reference evidence="6 7" key="1">
    <citation type="submission" date="2016-07" db="EMBL/GenBank/DDBJ databases">
        <title>Enhancement of antibiotic productionsby engineered nitrateutilization in actinobacteria.</title>
        <authorList>
            <person name="Meng S.C."/>
        </authorList>
    </citation>
    <scope>NUCLEOTIDE SEQUENCE [LARGE SCALE GENOMIC DNA]</scope>
    <source>
        <strain evidence="6 7">NRRL 2936</strain>
    </source>
</reference>
<evidence type="ECO:0000256" key="2">
    <source>
        <dbReference type="ARBA" id="ARBA00022676"/>
    </source>
</evidence>
<gene>
    <name evidence="6" type="ORF">SLINC_8323</name>
</gene>
<dbReference type="CDD" id="cd03801">
    <property type="entry name" value="GT4_PimA-like"/>
    <property type="match status" value="1"/>
</dbReference>
<keyword evidence="7" id="KW-1185">Reference proteome</keyword>
<dbReference type="EMBL" id="CP016438">
    <property type="protein sequence ID" value="ANS70547.1"/>
    <property type="molecule type" value="Genomic_DNA"/>
</dbReference>
<feature type="domain" description="Glycosyl transferase family 1" evidence="4">
    <location>
        <begin position="180"/>
        <end position="343"/>
    </location>
</feature>